<keyword evidence="2 8" id="KW-0645">Protease</keyword>
<evidence type="ECO:0000313" key="9">
    <source>
        <dbReference type="EMBL" id="MBM3114240.1"/>
    </source>
</evidence>
<evidence type="ECO:0000256" key="2">
    <source>
        <dbReference type="ARBA" id="ARBA00022670"/>
    </source>
</evidence>
<dbReference type="SUPFAM" id="SSF143081">
    <property type="entry name" value="BB1717-like"/>
    <property type="match status" value="1"/>
</dbReference>
<sequence>MCVNFTPTPPTVLPGHFHTPDPLGDWKDEVWQDYLAPIIIHDESGRRQALLASYGMVPKQKIPPGTKPFSTMNARSETVDSKRSYRTAWLKGYRCLVPMTAFFEPCYESGKAERMRIGMADGAPFAVAGLWRPWKAENGAYTFSFTQLTINADQHALMRRMHRPDDEKRSLVIVPEADYDLWLNCADPAQARGYLRDFPADRMLAVAPDRQQQPLFGA</sequence>
<evidence type="ECO:0000256" key="8">
    <source>
        <dbReference type="RuleBase" id="RU364100"/>
    </source>
</evidence>
<dbReference type="Gene3D" id="3.90.1680.10">
    <property type="entry name" value="SOS response associated peptidase-like"/>
    <property type="match status" value="1"/>
</dbReference>
<keyword evidence="10" id="KW-1185">Reference proteome</keyword>
<evidence type="ECO:0000256" key="4">
    <source>
        <dbReference type="ARBA" id="ARBA00022801"/>
    </source>
</evidence>
<gene>
    <name evidence="9" type="ORF">JMJ54_00235</name>
</gene>
<dbReference type="InterPro" id="IPR003738">
    <property type="entry name" value="SRAP"/>
</dbReference>
<evidence type="ECO:0000256" key="7">
    <source>
        <dbReference type="ARBA" id="ARBA00023239"/>
    </source>
</evidence>
<dbReference type="EC" id="3.4.-.-" evidence="8"/>
<evidence type="ECO:0000256" key="6">
    <source>
        <dbReference type="ARBA" id="ARBA00023125"/>
    </source>
</evidence>
<dbReference type="EMBL" id="JAESND010000001">
    <property type="protein sequence ID" value="MBM3114240.1"/>
    <property type="molecule type" value="Genomic_DNA"/>
</dbReference>
<name>A0ABS2BF61_9NEIS</name>
<evidence type="ECO:0000256" key="5">
    <source>
        <dbReference type="ARBA" id="ARBA00023124"/>
    </source>
</evidence>
<dbReference type="Pfam" id="PF02586">
    <property type="entry name" value="SRAP"/>
    <property type="match status" value="1"/>
</dbReference>
<keyword evidence="6" id="KW-0238">DNA-binding</keyword>
<evidence type="ECO:0000256" key="1">
    <source>
        <dbReference type="ARBA" id="ARBA00008136"/>
    </source>
</evidence>
<keyword evidence="3" id="KW-0227">DNA damage</keyword>
<accession>A0ABS2BF61</accession>
<dbReference type="InterPro" id="IPR036590">
    <property type="entry name" value="SRAP-like"/>
</dbReference>
<evidence type="ECO:0000256" key="3">
    <source>
        <dbReference type="ARBA" id="ARBA00022763"/>
    </source>
</evidence>
<keyword evidence="4 8" id="KW-0378">Hydrolase</keyword>
<dbReference type="PANTHER" id="PTHR13604">
    <property type="entry name" value="DC12-RELATED"/>
    <property type="match status" value="1"/>
</dbReference>
<dbReference type="Proteomes" id="UP000809431">
    <property type="component" value="Unassembled WGS sequence"/>
</dbReference>
<organism evidence="9 10">
    <name type="scientific">Jeongeupia naejangsanensis</name>
    <dbReference type="NCBI Taxonomy" id="613195"/>
    <lineage>
        <taxon>Bacteria</taxon>
        <taxon>Pseudomonadati</taxon>
        <taxon>Pseudomonadota</taxon>
        <taxon>Betaproteobacteria</taxon>
        <taxon>Neisseriales</taxon>
        <taxon>Chitinibacteraceae</taxon>
        <taxon>Jeongeupia</taxon>
    </lineage>
</organism>
<keyword evidence="5" id="KW-0190">Covalent protein-DNA linkage</keyword>
<dbReference type="PANTHER" id="PTHR13604:SF0">
    <property type="entry name" value="ABASIC SITE PROCESSING PROTEIN HMCES"/>
    <property type="match status" value="1"/>
</dbReference>
<comment type="caution">
    <text evidence="9">The sequence shown here is derived from an EMBL/GenBank/DDBJ whole genome shotgun (WGS) entry which is preliminary data.</text>
</comment>
<keyword evidence="7" id="KW-0456">Lyase</keyword>
<protein>
    <recommendedName>
        <fullName evidence="8">Abasic site processing protein</fullName>
        <ecNumber evidence="8">3.4.-.-</ecNumber>
    </recommendedName>
</protein>
<reference evidence="9 10" key="1">
    <citation type="submission" date="2021-01" db="EMBL/GenBank/DDBJ databases">
        <title>Draft Genome Sequence and Polyhydroxyalkanoate Biosynthetic Potential of Jeongeupia naejangsanensis Type Strain DSM 24253.</title>
        <authorList>
            <person name="Turrini P."/>
            <person name="Artuso I."/>
            <person name="Lugli G.A."/>
            <person name="Frangipani E."/>
            <person name="Ventura M."/>
            <person name="Visca P."/>
        </authorList>
    </citation>
    <scope>NUCLEOTIDE SEQUENCE [LARGE SCALE GENOMIC DNA]</scope>
    <source>
        <strain evidence="9 10">DSM 24253</strain>
    </source>
</reference>
<proteinExistence type="inferred from homology"/>
<evidence type="ECO:0000313" key="10">
    <source>
        <dbReference type="Proteomes" id="UP000809431"/>
    </source>
</evidence>
<comment type="similarity">
    <text evidence="1 8">Belongs to the SOS response-associated peptidase family.</text>
</comment>